<organism evidence="1 2">
    <name type="scientific">Lasiosphaeria ovina</name>
    <dbReference type="NCBI Taxonomy" id="92902"/>
    <lineage>
        <taxon>Eukaryota</taxon>
        <taxon>Fungi</taxon>
        <taxon>Dikarya</taxon>
        <taxon>Ascomycota</taxon>
        <taxon>Pezizomycotina</taxon>
        <taxon>Sordariomycetes</taxon>
        <taxon>Sordariomycetidae</taxon>
        <taxon>Sordariales</taxon>
        <taxon>Lasiosphaeriaceae</taxon>
        <taxon>Lasiosphaeria</taxon>
    </lineage>
</organism>
<gene>
    <name evidence="1" type="ORF">B0T24DRAFT_416437</name>
</gene>
<dbReference type="EMBL" id="JAULSN010000008">
    <property type="protein sequence ID" value="KAK3366250.1"/>
    <property type="molecule type" value="Genomic_DNA"/>
</dbReference>
<dbReference type="Proteomes" id="UP001287356">
    <property type="component" value="Unassembled WGS sequence"/>
</dbReference>
<dbReference type="AlphaFoldDB" id="A0AAE0JYC9"/>
<keyword evidence="2" id="KW-1185">Reference proteome</keyword>
<protein>
    <submittedName>
        <fullName evidence="1">Uncharacterized protein</fullName>
    </submittedName>
</protein>
<comment type="caution">
    <text evidence="1">The sequence shown here is derived from an EMBL/GenBank/DDBJ whole genome shotgun (WGS) entry which is preliminary data.</text>
</comment>
<evidence type="ECO:0000313" key="2">
    <source>
        <dbReference type="Proteomes" id="UP001287356"/>
    </source>
</evidence>
<reference evidence="1" key="2">
    <citation type="submission" date="2023-06" db="EMBL/GenBank/DDBJ databases">
        <authorList>
            <consortium name="Lawrence Berkeley National Laboratory"/>
            <person name="Haridas S."/>
            <person name="Hensen N."/>
            <person name="Bonometti L."/>
            <person name="Westerberg I."/>
            <person name="Brannstrom I.O."/>
            <person name="Guillou S."/>
            <person name="Cros-Aarteil S."/>
            <person name="Calhoun S."/>
            <person name="Kuo A."/>
            <person name="Mondo S."/>
            <person name="Pangilinan J."/>
            <person name="Riley R."/>
            <person name="Labutti K."/>
            <person name="Andreopoulos B."/>
            <person name="Lipzen A."/>
            <person name="Chen C."/>
            <person name="Yanf M."/>
            <person name="Daum C."/>
            <person name="Ng V."/>
            <person name="Clum A."/>
            <person name="Steindorff A."/>
            <person name="Ohm R."/>
            <person name="Martin F."/>
            <person name="Silar P."/>
            <person name="Natvig D."/>
            <person name="Lalanne C."/>
            <person name="Gautier V."/>
            <person name="Ament-Velasquez S.L."/>
            <person name="Kruys A."/>
            <person name="Hutchinson M.I."/>
            <person name="Powell A.J."/>
            <person name="Barry K."/>
            <person name="Miller A.N."/>
            <person name="Grigoriev I.V."/>
            <person name="Debuchy R."/>
            <person name="Gladieux P."/>
            <person name="Thoren M.H."/>
            <person name="Johannesson H."/>
        </authorList>
    </citation>
    <scope>NUCLEOTIDE SEQUENCE</scope>
    <source>
        <strain evidence="1">CBS 958.72</strain>
    </source>
</reference>
<evidence type="ECO:0000313" key="1">
    <source>
        <dbReference type="EMBL" id="KAK3366250.1"/>
    </source>
</evidence>
<accession>A0AAE0JYC9</accession>
<reference evidence="1" key="1">
    <citation type="journal article" date="2023" name="Mol. Phylogenet. Evol.">
        <title>Genome-scale phylogeny and comparative genomics of the fungal order Sordariales.</title>
        <authorList>
            <person name="Hensen N."/>
            <person name="Bonometti L."/>
            <person name="Westerberg I."/>
            <person name="Brannstrom I.O."/>
            <person name="Guillou S."/>
            <person name="Cros-Aarteil S."/>
            <person name="Calhoun S."/>
            <person name="Haridas S."/>
            <person name="Kuo A."/>
            <person name="Mondo S."/>
            <person name="Pangilinan J."/>
            <person name="Riley R."/>
            <person name="LaButti K."/>
            <person name="Andreopoulos B."/>
            <person name="Lipzen A."/>
            <person name="Chen C."/>
            <person name="Yan M."/>
            <person name="Daum C."/>
            <person name="Ng V."/>
            <person name="Clum A."/>
            <person name="Steindorff A."/>
            <person name="Ohm R.A."/>
            <person name="Martin F."/>
            <person name="Silar P."/>
            <person name="Natvig D.O."/>
            <person name="Lalanne C."/>
            <person name="Gautier V."/>
            <person name="Ament-Velasquez S.L."/>
            <person name="Kruys A."/>
            <person name="Hutchinson M.I."/>
            <person name="Powell A.J."/>
            <person name="Barry K."/>
            <person name="Miller A.N."/>
            <person name="Grigoriev I.V."/>
            <person name="Debuchy R."/>
            <person name="Gladieux P."/>
            <person name="Hiltunen Thoren M."/>
            <person name="Johannesson H."/>
        </authorList>
    </citation>
    <scope>NUCLEOTIDE SEQUENCE</scope>
    <source>
        <strain evidence="1">CBS 958.72</strain>
    </source>
</reference>
<name>A0AAE0JYC9_9PEZI</name>
<sequence length="151" mass="16628">MEDITATLSGLAGQWHPVAALWWHCGGIVVASWWHRCRSMVAGHVVCVSMFMGKSELWCDFGDGSCATRAHVVQTEAVIGECQWSARKEASESVTERFHVGGRCGVEVAARRLRDWGTNQVIRMLNEGKSCSWTLMLLGTQLLRSGFGPCS</sequence>
<proteinExistence type="predicted"/>